<keyword evidence="2" id="KW-0732">Signal</keyword>
<comment type="caution">
    <text evidence="3">The sequence shown here is derived from an EMBL/GenBank/DDBJ whole genome shotgun (WGS) entry which is preliminary data.</text>
</comment>
<protein>
    <submittedName>
        <fullName evidence="3">Uncharacterized protein</fullName>
    </submittedName>
</protein>
<dbReference type="AlphaFoldDB" id="A0A9X1XEK6"/>
<dbReference type="EMBL" id="JAIWJX010000002">
    <property type="protein sequence ID" value="MCK6258098.1"/>
    <property type="molecule type" value="Genomic_DNA"/>
</dbReference>
<dbReference type="RefSeq" id="WP_248253447.1">
    <property type="nucleotide sequence ID" value="NZ_JAIWJX010000002.1"/>
</dbReference>
<sequence>MKRKIIALLSVFTLVFSFASIASAAGATADNEMKAAIEKGLKEKHYDYKKGSIEITDIKTVPNNDPKLDTSEIVVGMGSYKTLRDNIFYFKHKDIVFYNAKDNKMLTEQEVAKAGPELQQYKKTHEDQVGTKMDFVVIILLLSLVLLVPLYLLAIWEKGQYLTTKFKIKNNLYNHMKNFN</sequence>
<accession>A0A9X1XEK6</accession>
<feature type="transmembrane region" description="Helical" evidence="1">
    <location>
        <begin position="135"/>
        <end position="156"/>
    </location>
</feature>
<name>A0A9X1XEK6_9BACL</name>
<evidence type="ECO:0000256" key="1">
    <source>
        <dbReference type="SAM" id="Phobius"/>
    </source>
</evidence>
<organism evidence="3 4">
    <name type="scientific">Fictibacillus marinisediminis</name>
    <dbReference type="NCBI Taxonomy" id="2878389"/>
    <lineage>
        <taxon>Bacteria</taxon>
        <taxon>Bacillati</taxon>
        <taxon>Bacillota</taxon>
        <taxon>Bacilli</taxon>
        <taxon>Bacillales</taxon>
        <taxon>Fictibacillaceae</taxon>
        <taxon>Fictibacillus</taxon>
    </lineage>
</organism>
<evidence type="ECO:0000313" key="4">
    <source>
        <dbReference type="Proteomes" id="UP001139011"/>
    </source>
</evidence>
<evidence type="ECO:0000256" key="2">
    <source>
        <dbReference type="SAM" id="SignalP"/>
    </source>
</evidence>
<evidence type="ECO:0000313" key="3">
    <source>
        <dbReference type="EMBL" id="MCK6258098.1"/>
    </source>
</evidence>
<feature type="chain" id="PRO_5040846455" evidence="2">
    <location>
        <begin position="25"/>
        <end position="180"/>
    </location>
</feature>
<gene>
    <name evidence="3" type="ORF">LCY76_16095</name>
</gene>
<keyword evidence="1" id="KW-1133">Transmembrane helix</keyword>
<proteinExistence type="predicted"/>
<keyword evidence="1" id="KW-0812">Transmembrane</keyword>
<feature type="signal peptide" evidence="2">
    <location>
        <begin position="1"/>
        <end position="24"/>
    </location>
</feature>
<reference evidence="3" key="1">
    <citation type="submission" date="2021-09" db="EMBL/GenBank/DDBJ databases">
        <title>Genome analysis of Fictibacillus sp. KIGAM418 isolated from marine sediment.</title>
        <authorList>
            <person name="Seo M.-J."/>
            <person name="Cho E.-S."/>
            <person name="Hwang C.Y."/>
        </authorList>
    </citation>
    <scope>NUCLEOTIDE SEQUENCE</scope>
    <source>
        <strain evidence="3">KIGAM418</strain>
    </source>
</reference>
<dbReference type="Proteomes" id="UP001139011">
    <property type="component" value="Unassembled WGS sequence"/>
</dbReference>
<keyword evidence="4" id="KW-1185">Reference proteome</keyword>
<keyword evidence="1" id="KW-0472">Membrane</keyword>